<keyword evidence="3" id="KW-0812">Transmembrane</keyword>
<dbReference type="Proteomes" id="UP001304300">
    <property type="component" value="Chromosome"/>
</dbReference>
<dbReference type="AlphaFoldDB" id="A0AAQ3LAF4"/>
<protein>
    <submittedName>
        <fullName evidence="6">AMP-binding protein</fullName>
    </submittedName>
</protein>
<dbReference type="EMBL" id="CP136920">
    <property type="protein sequence ID" value="WOO40330.1"/>
    <property type="molecule type" value="Genomic_DNA"/>
</dbReference>
<dbReference type="Pfam" id="PF13193">
    <property type="entry name" value="AMP-binding_C"/>
    <property type="match status" value="1"/>
</dbReference>
<dbReference type="InterPro" id="IPR042099">
    <property type="entry name" value="ANL_N_sf"/>
</dbReference>
<sequence length="517" mass="57521">MAFINTDIEKGLGDLLDRNVEVQPDAPCLYYGESIITFADIHRNAERLAIALSHSGIQTGDRVAVMMLNRPEMVYAFFACFRLGVLVVPLNTRYKRREIAYALEHSGARALIVGANFFTTVKPLCAKEELHEHTIIVDGAEQGIEDWIDYDHFVNQSYDAIEWPEVHPDLPAVMLHTSGSTANPKGVIHSHRTLFHVARMNCNVYQVDKLVGPSLVYLSICYIGGLGWQLLRNMFAGKPCVFLLKKEPGELLKAFAKHKCSEIVLLPTDAILMIEHPDAAKMDWSSLMVMGSGGDKVSPDLQDAFYKLTGVRITEGYGMTECGPATVNLVYGPKVVGSMGKAVDGVELRITNAAKEVLPNGEVGDLWVKSPGNMVEYWNNPQTTAETLIDGWLKTGDLATCDENGYYWFHGRSKLIIVRGGSNIAPQEVEEVIDHHPAVMSCCVVGVPDPKWGEIVRAYVELHQDYSPKPTEDEIIEYARHHIATYKSPEQVILVDEMPTNSTGKMDRARMRKMATE</sequence>
<keyword evidence="7" id="KW-1185">Reference proteome</keyword>
<accession>A0AAQ3LAF4</accession>
<dbReference type="KEGG" id="puo:RZN69_17055"/>
<feature type="domain" description="AMP-dependent synthetase/ligase" evidence="4">
    <location>
        <begin position="16"/>
        <end position="378"/>
    </location>
</feature>
<evidence type="ECO:0000256" key="3">
    <source>
        <dbReference type="SAM" id="Phobius"/>
    </source>
</evidence>
<dbReference type="PANTHER" id="PTHR43201">
    <property type="entry name" value="ACYL-COA SYNTHETASE"/>
    <property type="match status" value="1"/>
</dbReference>
<gene>
    <name evidence="6" type="ORF">RZN69_17055</name>
</gene>
<dbReference type="SUPFAM" id="SSF56801">
    <property type="entry name" value="Acetyl-CoA synthetase-like"/>
    <property type="match status" value="1"/>
</dbReference>
<dbReference type="Gene3D" id="3.40.50.12780">
    <property type="entry name" value="N-terminal domain of ligase-like"/>
    <property type="match status" value="1"/>
</dbReference>
<feature type="transmembrane region" description="Helical" evidence="3">
    <location>
        <begin position="210"/>
        <end position="231"/>
    </location>
</feature>
<dbReference type="GO" id="GO:0006631">
    <property type="term" value="P:fatty acid metabolic process"/>
    <property type="evidence" value="ECO:0007669"/>
    <property type="project" value="TreeGrafter"/>
</dbReference>
<reference evidence="6 7" key="1">
    <citation type="submission" date="2023-10" db="EMBL/GenBank/DDBJ databases">
        <title>Rubellicoccus peritrichatus gen. nov., sp. nov., isolated from an algae of coral reef tank.</title>
        <authorList>
            <person name="Luo J."/>
        </authorList>
    </citation>
    <scope>NUCLEOTIDE SEQUENCE [LARGE SCALE GENOMIC DNA]</scope>
    <source>
        <strain evidence="6 7">CR14</strain>
    </source>
</reference>
<dbReference type="Gene3D" id="3.30.300.30">
    <property type="match status" value="1"/>
</dbReference>
<dbReference type="PANTHER" id="PTHR43201:SF5">
    <property type="entry name" value="MEDIUM-CHAIN ACYL-COA LIGASE ACSF2, MITOCHONDRIAL"/>
    <property type="match status" value="1"/>
</dbReference>
<evidence type="ECO:0000259" key="4">
    <source>
        <dbReference type="Pfam" id="PF00501"/>
    </source>
</evidence>
<dbReference type="InterPro" id="IPR025110">
    <property type="entry name" value="AMP-bd_C"/>
</dbReference>
<keyword evidence="2" id="KW-0436">Ligase</keyword>
<proteinExistence type="inferred from homology"/>
<keyword evidence="3" id="KW-1133">Transmembrane helix</keyword>
<feature type="transmembrane region" description="Helical" evidence="3">
    <location>
        <begin position="73"/>
        <end position="90"/>
    </location>
</feature>
<evidence type="ECO:0000259" key="5">
    <source>
        <dbReference type="Pfam" id="PF13193"/>
    </source>
</evidence>
<evidence type="ECO:0000256" key="2">
    <source>
        <dbReference type="ARBA" id="ARBA00022598"/>
    </source>
</evidence>
<dbReference type="InterPro" id="IPR045851">
    <property type="entry name" value="AMP-bd_C_sf"/>
</dbReference>
<organism evidence="6 7">
    <name type="scientific">Rubellicoccus peritrichatus</name>
    <dbReference type="NCBI Taxonomy" id="3080537"/>
    <lineage>
        <taxon>Bacteria</taxon>
        <taxon>Pseudomonadati</taxon>
        <taxon>Verrucomicrobiota</taxon>
        <taxon>Opitutia</taxon>
        <taxon>Puniceicoccales</taxon>
        <taxon>Cerasicoccaceae</taxon>
        <taxon>Rubellicoccus</taxon>
    </lineage>
</organism>
<dbReference type="InterPro" id="IPR000873">
    <property type="entry name" value="AMP-dep_synth/lig_dom"/>
</dbReference>
<evidence type="ECO:0000313" key="6">
    <source>
        <dbReference type="EMBL" id="WOO40330.1"/>
    </source>
</evidence>
<evidence type="ECO:0000256" key="1">
    <source>
        <dbReference type="ARBA" id="ARBA00006432"/>
    </source>
</evidence>
<keyword evidence="3" id="KW-0472">Membrane</keyword>
<evidence type="ECO:0000313" key="7">
    <source>
        <dbReference type="Proteomes" id="UP001304300"/>
    </source>
</evidence>
<comment type="similarity">
    <text evidence="1">Belongs to the ATP-dependent AMP-binding enzyme family.</text>
</comment>
<dbReference type="RefSeq" id="WP_317832521.1">
    <property type="nucleotide sequence ID" value="NZ_CP136920.1"/>
</dbReference>
<name>A0AAQ3LAF4_9BACT</name>
<feature type="domain" description="AMP-binding enzyme C-terminal" evidence="5">
    <location>
        <begin position="428"/>
        <end position="505"/>
    </location>
</feature>
<dbReference type="Pfam" id="PF00501">
    <property type="entry name" value="AMP-binding"/>
    <property type="match status" value="1"/>
</dbReference>
<dbReference type="GO" id="GO:0031956">
    <property type="term" value="F:medium-chain fatty acid-CoA ligase activity"/>
    <property type="evidence" value="ECO:0007669"/>
    <property type="project" value="TreeGrafter"/>
</dbReference>